<protein>
    <submittedName>
        <fullName evidence="1">Uncharacterized protein</fullName>
    </submittedName>
</protein>
<dbReference type="Gene3D" id="3.30.300.180">
    <property type="match status" value="1"/>
</dbReference>
<keyword evidence="2" id="KW-1185">Reference proteome</keyword>
<evidence type="ECO:0000313" key="1">
    <source>
        <dbReference type="EMBL" id="SUP39577.1"/>
    </source>
</evidence>
<reference evidence="1 2" key="1">
    <citation type="submission" date="2018-06" db="EMBL/GenBank/DDBJ databases">
        <authorList>
            <consortium name="Pathogen Informatics"/>
            <person name="Doyle S."/>
        </authorList>
    </citation>
    <scope>NUCLEOTIDE SEQUENCE [LARGE SCALE GENOMIC DNA]</scope>
    <source>
        <strain evidence="1 2">NCTC12020</strain>
    </source>
</reference>
<dbReference type="Proteomes" id="UP000255367">
    <property type="component" value="Unassembled WGS sequence"/>
</dbReference>
<dbReference type="AlphaFoldDB" id="A0A380NF74"/>
<proteinExistence type="predicted"/>
<dbReference type="EMBL" id="UHIO01000001">
    <property type="protein sequence ID" value="SUP39577.1"/>
    <property type="molecule type" value="Genomic_DNA"/>
</dbReference>
<evidence type="ECO:0000313" key="2">
    <source>
        <dbReference type="Proteomes" id="UP000255367"/>
    </source>
</evidence>
<gene>
    <name evidence="1" type="ORF">NCTC12020_00088</name>
</gene>
<dbReference type="InterPro" id="IPR038454">
    <property type="entry name" value="DnaA_N_sf"/>
</dbReference>
<organism evidence="1 2">
    <name type="scientific">Veillonella criceti</name>
    <dbReference type="NCBI Taxonomy" id="103891"/>
    <lineage>
        <taxon>Bacteria</taxon>
        <taxon>Bacillati</taxon>
        <taxon>Bacillota</taxon>
        <taxon>Negativicutes</taxon>
        <taxon>Veillonellales</taxon>
        <taxon>Veillonellaceae</taxon>
        <taxon>Veillonella</taxon>
    </lineage>
</organism>
<sequence>MDQFMNGAGPNEVSSSVYEVTFTPVLERPEYQGEPIHSKLLALKEAMGEEDFNEYINSLLRITYNGRQLWLITKSERKRTLIEGKYLKLIAEIFEVVAPRVFSQP</sequence>
<name>A0A380NF74_9FIRM</name>
<dbReference type="RefSeq" id="WP_115309374.1">
    <property type="nucleotide sequence ID" value="NZ_UHIO01000001.1"/>
</dbReference>
<accession>A0A380NF74</accession>
<dbReference type="OrthoDB" id="1633956at2"/>